<organism evidence="2 3">
    <name type="scientific">Clostridium cibarium</name>
    <dbReference type="NCBI Taxonomy" id="2762247"/>
    <lineage>
        <taxon>Bacteria</taxon>
        <taxon>Bacillati</taxon>
        <taxon>Bacillota</taxon>
        <taxon>Clostridia</taxon>
        <taxon>Eubacteriales</taxon>
        <taxon>Clostridiaceae</taxon>
        <taxon>Clostridium</taxon>
    </lineage>
</organism>
<dbReference type="EMBL" id="JACSRA010000001">
    <property type="protein sequence ID" value="MBD7909905.1"/>
    <property type="molecule type" value="Genomic_DNA"/>
</dbReference>
<proteinExistence type="predicted"/>
<name>A0ABR8PNZ8_9CLOT</name>
<evidence type="ECO:0000313" key="2">
    <source>
        <dbReference type="EMBL" id="MBD7909905.1"/>
    </source>
</evidence>
<evidence type="ECO:0000256" key="1">
    <source>
        <dbReference type="SAM" id="Phobius"/>
    </source>
</evidence>
<dbReference type="Proteomes" id="UP000627781">
    <property type="component" value="Unassembled WGS sequence"/>
</dbReference>
<gene>
    <name evidence="2" type="ORF">H9661_00930</name>
</gene>
<dbReference type="RefSeq" id="WP_191767473.1">
    <property type="nucleotide sequence ID" value="NZ_JACSRA010000001.1"/>
</dbReference>
<keyword evidence="1" id="KW-0812">Transmembrane</keyword>
<keyword evidence="1" id="KW-0472">Membrane</keyword>
<protein>
    <submittedName>
        <fullName evidence="2">Uncharacterized protein</fullName>
    </submittedName>
</protein>
<evidence type="ECO:0000313" key="3">
    <source>
        <dbReference type="Proteomes" id="UP000627781"/>
    </source>
</evidence>
<accession>A0ABR8PNZ8</accession>
<keyword evidence="3" id="KW-1185">Reference proteome</keyword>
<sequence>MQRRSKVSNKNPNSRIIRLRRRKKIRRIRSLILLTIITLLSIYLLRKLYIKNKSKNLQYAIEYSLTSGNSKNQLLRVQNISLIFNDNKNAIVEVYGLSKNEPHASTKIRGTFKRGALNSWNLEESKIIQNET</sequence>
<reference evidence="2 3" key="1">
    <citation type="submission" date="2020-08" db="EMBL/GenBank/DDBJ databases">
        <title>A Genomic Blueprint of the Chicken Gut Microbiome.</title>
        <authorList>
            <person name="Gilroy R."/>
            <person name="Ravi A."/>
            <person name="Getino M."/>
            <person name="Pursley I."/>
            <person name="Horton D.L."/>
            <person name="Alikhan N.-F."/>
            <person name="Baker D."/>
            <person name="Gharbi K."/>
            <person name="Hall N."/>
            <person name="Watson M."/>
            <person name="Adriaenssens E.M."/>
            <person name="Foster-Nyarko E."/>
            <person name="Jarju S."/>
            <person name="Secka A."/>
            <person name="Antonio M."/>
            <person name="Oren A."/>
            <person name="Chaudhuri R."/>
            <person name="La Ragione R.M."/>
            <person name="Hildebrand F."/>
            <person name="Pallen M.J."/>
        </authorList>
    </citation>
    <scope>NUCLEOTIDE SEQUENCE [LARGE SCALE GENOMIC DNA]</scope>
    <source>
        <strain evidence="2 3">Sa3CVN1</strain>
    </source>
</reference>
<feature type="transmembrane region" description="Helical" evidence="1">
    <location>
        <begin position="28"/>
        <end position="45"/>
    </location>
</feature>
<keyword evidence="1" id="KW-1133">Transmembrane helix</keyword>
<comment type="caution">
    <text evidence="2">The sequence shown here is derived from an EMBL/GenBank/DDBJ whole genome shotgun (WGS) entry which is preliminary data.</text>
</comment>